<evidence type="ECO:0000313" key="1">
    <source>
        <dbReference type="EMBL" id="KAI9507120.1"/>
    </source>
</evidence>
<accession>A0ACC0U6Z9</accession>
<comment type="caution">
    <text evidence="1">The sequence shown here is derived from an EMBL/GenBank/DDBJ whole genome shotgun (WGS) entry which is preliminary data.</text>
</comment>
<sequence length="143" mass="15847">MRISVFAISCLTIGIASSLAVLGNQSPANQPSSHSHMPNIFSERIKICTKKRGEIRRSSKSWEKRRRNFRCWMTVCKSKSKSKQESGSGTSKSSDRPTRLLQVLRNSKQGGPSPLLRSGAIRRPNVSPSLGGATATRRSEFWT</sequence>
<proteinExistence type="predicted"/>
<reference evidence="1" key="1">
    <citation type="submission" date="2021-03" db="EMBL/GenBank/DDBJ databases">
        <title>Evolutionary priming and transition to the ectomycorrhizal habit in an iconic lineage of mushroom-forming fungi: is preadaptation a requirement?</title>
        <authorList>
            <consortium name="DOE Joint Genome Institute"/>
            <person name="Looney B.P."/>
            <person name="Miyauchi S."/>
            <person name="Morin E."/>
            <person name="Drula E."/>
            <person name="Courty P.E."/>
            <person name="Chicoki N."/>
            <person name="Fauchery L."/>
            <person name="Kohler A."/>
            <person name="Kuo A."/>
            <person name="LaButti K."/>
            <person name="Pangilinan J."/>
            <person name="Lipzen A."/>
            <person name="Riley R."/>
            <person name="Andreopoulos W."/>
            <person name="He G."/>
            <person name="Johnson J."/>
            <person name="Barry K.W."/>
            <person name="Grigoriev I.V."/>
            <person name="Nagy L."/>
            <person name="Hibbett D."/>
            <person name="Henrissat B."/>
            <person name="Matheny P.B."/>
            <person name="Labbe J."/>
            <person name="Martin A.F."/>
        </authorList>
    </citation>
    <scope>NUCLEOTIDE SEQUENCE</scope>
    <source>
        <strain evidence="1">BPL698</strain>
    </source>
</reference>
<dbReference type="EMBL" id="JAGFNK010000139">
    <property type="protein sequence ID" value="KAI9507120.1"/>
    <property type="molecule type" value="Genomic_DNA"/>
</dbReference>
<dbReference type="Proteomes" id="UP001207468">
    <property type="component" value="Unassembled WGS sequence"/>
</dbReference>
<gene>
    <name evidence="1" type="ORF">F5148DRAFT_1207750</name>
</gene>
<keyword evidence="2" id="KW-1185">Reference proteome</keyword>
<evidence type="ECO:0000313" key="2">
    <source>
        <dbReference type="Proteomes" id="UP001207468"/>
    </source>
</evidence>
<organism evidence="1 2">
    <name type="scientific">Russula earlei</name>
    <dbReference type="NCBI Taxonomy" id="71964"/>
    <lineage>
        <taxon>Eukaryota</taxon>
        <taxon>Fungi</taxon>
        <taxon>Dikarya</taxon>
        <taxon>Basidiomycota</taxon>
        <taxon>Agaricomycotina</taxon>
        <taxon>Agaricomycetes</taxon>
        <taxon>Russulales</taxon>
        <taxon>Russulaceae</taxon>
        <taxon>Russula</taxon>
    </lineage>
</organism>
<protein>
    <submittedName>
        <fullName evidence="1">Uncharacterized protein</fullName>
    </submittedName>
</protein>
<name>A0ACC0U6Z9_9AGAM</name>